<evidence type="ECO:0000256" key="4">
    <source>
        <dbReference type="ARBA" id="ARBA00022989"/>
    </source>
</evidence>
<proteinExistence type="predicted"/>
<keyword evidence="3 6" id="KW-0812">Transmembrane</keyword>
<keyword evidence="9" id="KW-1185">Reference proteome</keyword>
<keyword evidence="4 6" id="KW-1133">Transmembrane helix</keyword>
<comment type="subcellular location">
    <subcellularLocation>
        <location evidence="1">Cell membrane</location>
        <topology evidence="1">Multi-pass membrane protein</topology>
    </subcellularLocation>
</comment>
<feature type="transmembrane region" description="Helical" evidence="6">
    <location>
        <begin position="39"/>
        <end position="59"/>
    </location>
</feature>
<dbReference type="RefSeq" id="WP_194233298.1">
    <property type="nucleotide sequence ID" value="NZ_AP025343.1"/>
</dbReference>
<dbReference type="AlphaFoldDB" id="A0A919YA55"/>
<evidence type="ECO:0000256" key="3">
    <source>
        <dbReference type="ARBA" id="ARBA00022692"/>
    </source>
</evidence>
<evidence type="ECO:0000256" key="5">
    <source>
        <dbReference type="ARBA" id="ARBA00023136"/>
    </source>
</evidence>
<evidence type="ECO:0000313" key="8">
    <source>
        <dbReference type="EMBL" id="GIO46649.1"/>
    </source>
</evidence>
<organism evidence="8 9">
    <name type="scientific">Paenibacillus azoreducens</name>
    <dbReference type="NCBI Taxonomy" id="116718"/>
    <lineage>
        <taxon>Bacteria</taxon>
        <taxon>Bacillati</taxon>
        <taxon>Bacillota</taxon>
        <taxon>Bacilli</taxon>
        <taxon>Bacillales</taxon>
        <taxon>Paenibacillaceae</taxon>
        <taxon>Paenibacillus</taxon>
    </lineage>
</organism>
<keyword evidence="5 6" id="KW-0472">Membrane</keyword>
<feature type="transmembrane region" description="Helical" evidence="6">
    <location>
        <begin position="7"/>
        <end position="27"/>
    </location>
</feature>
<dbReference type="Pfam" id="PF13396">
    <property type="entry name" value="PLDc_N"/>
    <property type="match status" value="1"/>
</dbReference>
<accession>A0A919YA55</accession>
<dbReference type="GO" id="GO:0005886">
    <property type="term" value="C:plasma membrane"/>
    <property type="evidence" value="ECO:0007669"/>
    <property type="project" value="UniProtKB-SubCell"/>
</dbReference>
<name>A0A919YA55_9BACL</name>
<evidence type="ECO:0000256" key="6">
    <source>
        <dbReference type="SAM" id="Phobius"/>
    </source>
</evidence>
<reference evidence="8 9" key="1">
    <citation type="submission" date="2021-03" db="EMBL/GenBank/DDBJ databases">
        <title>Antimicrobial resistance genes in bacteria isolated from Japanese honey, and their potential for conferring macrolide and lincosamide resistance in the American foulbrood pathogen Paenibacillus larvae.</title>
        <authorList>
            <person name="Okamoto M."/>
            <person name="Kumagai M."/>
            <person name="Kanamori H."/>
            <person name="Takamatsu D."/>
        </authorList>
    </citation>
    <scope>NUCLEOTIDE SEQUENCE [LARGE SCALE GENOMIC DNA]</scope>
    <source>
        <strain evidence="8 9">J34TS1</strain>
    </source>
</reference>
<keyword evidence="2" id="KW-1003">Cell membrane</keyword>
<sequence length="65" mass="7256">MHTEIPWNLIAPLLVIHLILAVVGLISLYKAESTRGPKWMWVIVILLGNLIGTVAYFVVGRKETS</sequence>
<feature type="domain" description="Cardiolipin synthase N-terminal" evidence="7">
    <location>
        <begin position="19"/>
        <end position="61"/>
    </location>
</feature>
<dbReference type="EMBL" id="BORT01000004">
    <property type="protein sequence ID" value="GIO46649.1"/>
    <property type="molecule type" value="Genomic_DNA"/>
</dbReference>
<protein>
    <submittedName>
        <fullName evidence="8">Negative regulatory protein YxlE</fullName>
    </submittedName>
</protein>
<evidence type="ECO:0000256" key="2">
    <source>
        <dbReference type="ARBA" id="ARBA00022475"/>
    </source>
</evidence>
<dbReference type="InterPro" id="IPR027379">
    <property type="entry name" value="CLS_N"/>
</dbReference>
<dbReference type="Proteomes" id="UP000682811">
    <property type="component" value="Unassembled WGS sequence"/>
</dbReference>
<comment type="caution">
    <text evidence="8">The sequence shown here is derived from an EMBL/GenBank/DDBJ whole genome shotgun (WGS) entry which is preliminary data.</text>
</comment>
<evidence type="ECO:0000313" key="9">
    <source>
        <dbReference type="Proteomes" id="UP000682811"/>
    </source>
</evidence>
<evidence type="ECO:0000256" key="1">
    <source>
        <dbReference type="ARBA" id="ARBA00004651"/>
    </source>
</evidence>
<evidence type="ECO:0000259" key="7">
    <source>
        <dbReference type="Pfam" id="PF13396"/>
    </source>
</evidence>
<gene>
    <name evidence="8" type="primary">yxlE</name>
    <name evidence="8" type="ORF">J34TS1_14140</name>
</gene>